<feature type="compositionally biased region" description="Low complexity" evidence="1">
    <location>
        <begin position="687"/>
        <end position="712"/>
    </location>
</feature>
<feature type="compositionally biased region" description="Polar residues" evidence="1">
    <location>
        <begin position="891"/>
        <end position="903"/>
    </location>
</feature>
<feature type="region of interest" description="Disordered" evidence="1">
    <location>
        <begin position="687"/>
        <end position="726"/>
    </location>
</feature>
<feature type="compositionally biased region" description="Low complexity" evidence="1">
    <location>
        <begin position="311"/>
        <end position="325"/>
    </location>
</feature>
<dbReference type="EMBL" id="JALJOQ010000031">
    <property type="protein sequence ID" value="KAK9807364.1"/>
    <property type="molecule type" value="Genomic_DNA"/>
</dbReference>
<keyword evidence="3" id="KW-1185">Reference proteome</keyword>
<feature type="region of interest" description="Disordered" evidence="1">
    <location>
        <begin position="937"/>
        <end position="978"/>
    </location>
</feature>
<comment type="caution">
    <text evidence="2">The sequence shown here is derived from an EMBL/GenBank/DDBJ whole genome shotgun (WGS) entry which is preliminary data.</text>
</comment>
<dbReference type="AlphaFoldDB" id="A0AAW1PGG7"/>
<gene>
    <name evidence="2" type="ORF">WJX73_007020</name>
</gene>
<feature type="compositionally biased region" description="Low complexity" evidence="1">
    <location>
        <begin position="954"/>
        <end position="966"/>
    </location>
</feature>
<feature type="region of interest" description="Disordered" evidence="1">
    <location>
        <begin position="395"/>
        <end position="433"/>
    </location>
</feature>
<organism evidence="2 3">
    <name type="scientific">Symbiochloris irregularis</name>
    <dbReference type="NCBI Taxonomy" id="706552"/>
    <lineage>
        <taxon>Eukaryota</taxon>
        <taxon>Viridiplantae</taxon>
        <taxon>Chlorophyta</taxon>
        <taxon>core chlorophytes</taxon>
        <taxon>Trebouxiophyceae</taxon>
        <taxon>Trebouxiales</taxon>
        <taxon>Trebouxiaceae</taxon>
        <taxon>Symbiochloris</taxon>
    </lineage>
</organism>
<name>A0AAW1PGG7_9CHLO</name>
<evidence type="ECO:0000256" key="1">
    <source>
        <dbReference type="SAM" id="MobiDB-lite"/>
    </source>
</evidence>
<accession>A0AAW1PGG7</accession>
<feature type="region of interest" description="Disordered" evidence="1">
    <location>
        <begin position="199"/>
        <end position="225"/>
    </location>
</feature>
<evidence type="ECO:0000313" key="2">
    <source>
        <dbReference type="EMBL" id="KAK9807364.1"/>
    </source>
</evidence>
<feature type="region of interest" description="Disordered" evidence="1">
    <location>
        <begin position="245"/>
        <end position="355"/>
    </location>
</feature>
<proteinExistence type="predicted"/>
<reference evidence="2 3" key="1">
    <citation type="journal article" date="2024" name="Nat. Commun.">
        <title>Phylogenomics reveals the evolutionary origins of lichenization in chlorophyte algae.</title>
        <authorList>
            <person name="Puginier C."/>
            <person name="Libourel C."/>
            <person name="Otte J."/>
            <person name="Skaloud P."/>
            <person name="Haon M."/>
            <person name="Grisel S."/>
            <person name="Petersen M."/>
            <person name="Berrin J.G."/>
            <person name="Delaux P.M."/>
            <person name="Dal Grande F."/>
            <person name="Keller J."/>
        </authorList>
    </citation>
    <scope>NUCLEOTIDE SEQUENCE [LARGE SCALE GENOMIC DNA]</scope>
    <source>
        <strain evidence="2 3">SAG 2036</strain>
    </source>
</reference>
<dbReference type="Proteomes" id="UP001465755">
    <property type="component" value="Unassembled WGS sequence"/>
</dbReference>
<protein>
    <submittedName>
        <fullName evidence="2">Uncharacterized protein</fullName>
    </submittedName>
</protein>
<evidence type="ECO:0000313" key="3">
    <source>
        <dbReference type="Proteomes" id="UP001465755"/>
    </source>
</evidence>
<sequence>MMLTREQLEDMPAATLQQALLEILNSLSGCGEAPADALELQNAIACCCAIVDRSAALGQTGPCLLQLNSALQRPKHRTIYLALSVLLLQADFPQQGAWHDVLQQHLKWELDKYFSPTRTATRLQVDAHIPQLLRLALLLHFELQHHRVPVTESLVTLLLSDTGGIDTQQLQQESLKLAAPAVKSCSICFAAALRRVRQSGDQQGEGRRLRRSSHRPPTPKTPARSKAIVAAGLKACNASMQAASMLGGSPKSAKCQAHNSSSSPRKRLQSPALQQSAKRCKVAQAPLQEQDANRGTGQSGRGSPAQAMGPAGSAGQQSKSGSAAGSRRRITPQQLAPSAPDPELQGSGECDSDQDELEPFRFADDGDWDEAAEAYWSDYIQCKLDLVQQVLQEVPDEGEQQEPLTRLCSSPQSAKRGTPRTPGTLRYSSSDHSKGSTEGWAAMHAAAVQLLCIVGGLNFKRQLHDHPSNSASTEHLMQALLQLISAEDQQKAARAALLYLDASKCIQSYAAACTGAARCPRGSVLMCLAVRLHQALAGYTGDAPVPAFVHPYIRLIAGLAPLAVAEAADLPPGGKSVRSPLELAGEVLQTLLLDRAVTLEHLQPSSITQSLACMLACLPADRKLAFAACTLWSLSQGSFALLDRPCPACCTAADPAWLGLWRSLSGVPQRRAAMTLLLDTLSSQLASQASAPGNSPSAPSHTPAPAADTTDSPDARISLPGEEPQTAPHAGAVAMLQPGCVQPLTDAVSAVCDALVREATPGAATARTLASRDLMRALLPAAVRVQHLCVLGVRLLTSTNGDPPAEADCALADPAEADAPRSIPQKSDSGEAEALAQLAILHTAGTALALAAEGLGSWHRRSGSSLQPHWFSIFQVAAAEMRQPELVPEGTRQSMQKLLSGTSPCPPSIQGELQEALTHAQRQHSCICQLSNPKHPDAHECASNAGSDSDSESEPGSSEASGSGSDTGPPAPQSKNAYVRAALAEGRCPGYKDDGADLDDFIVCQGDRDYQELFQRDFKFAR</sequence>
<feature type="region of interest" description="Disordered" evidence="1">
    <location>
        <begin position="887"/>
        <end position="908"/>
    </location>
</feature>